<protein>
    <recommendedName>
        <fullName evidence="5">AB hydrolase-1 domain-containing protein</fullName>
    </recommendedName>
</protein>
<dbReference type="EMBL" id="PGGS01000106">
    <property type="protein sequence ID" value="PNH09053.1"/>
    <property type="molecule type" value="Genomic_DNA"/>
</dbReference>
<evidence type="ECO:0000256" key="2">
    <source>
        <dbReference type="SAM" id="Phobius"/>
    </source>
</evidence>
<feature type="region of interest" description="Disordered" evidence="1">
    <location>
        <begin position="805"/>
        <end position="828"/>
    </location>
</feature>
<dbReference type="AlphaFoldDB" id="A0A2J8A997"/>
<feature type="transmembrane region" description="Helical" evidence="2">
    <location>
        <begin position="187"/>
        <end position="209"/>
    </location>
</feature>
<evidence type="ECO:0000256" key="1">
    <source>
        <dbReference type="SAM" id="MobiDB-lite"/>
    </source>
</evidence>
<keyword evidence="2" id="KW-1133">Transmembrane helix</keyword>
<feature type="transmembrane region" description="Helical" evidence="2">
    <location>
        <begin position="221"/>
        <end position="243"/>
    </location>
</feature>
<organism evidence="3 4">
    <name type="scientific">Tetrabaena socialis</name>
    <dbReference type="NCBI Taxonomy" id="47790"/>
    <lineage>
        <taxon>Eukaryota</taxon>
        <taxon>Viridiplantae</taxon>
        <taxon>Chlorophyta</taxon>
        <taxon>core chlorophytes</taxon>
        <taxon>Chlorophyceae</taxon>
        <taxon>CS clade</taxon>
        <taxon>Chlamydomonadales</taxon>
        <taxon>Tetrabaenaceae</taxon>
        <taxon>Tetrabaena</taxon>
    </lineage>
</organism>
<gene>
    <name evidence="3" type="ORF">TSOC_004392</name>
</gene>
<keyword evidence="4" id="KW-1185">Reference proteome</keyword>
<feature type="region of interest" description="Disordered" evidence="1">
    <location>
        <begin position="1"/>
        <end position="52"/>
    </location>
</feature>
<feature type="region of interest" description="Disordered" evidence="1">
    <location>
        <begin position="724"/>
        <end position="748"/>
    </location>
</feature>
<dbReference type="Gene3D" id="3.40.50.1820">
    <property type="entry name" value="alpha/beta hydrolase"/>
    <property type="match status" value="1"/>
</dbReference>
<evidence type="ECO:0000313" key="4">
    <source>
        <dbReference type="Proteomes" id="UP000236333"/>
    </source>
</evidence>
<feature type="transmembrane region" description="Helical" evidence="2">
    <location>
        <begin position="587"/>
        <end position="609"/>
    </location>
</feature>
<dbReference type="InterPro" id="IPR029058">
    <property type="entry name" value="AB_hydrolase_fold"/>
</dbReference>
<feature type="region of interest" description="Disordered" evidence="1">
    <location>
        <begin position="765"/>
        <end position="787"/>
    </location>
</feature>
<feature type="transmembrane region" description="Helical" evidence="2">
    <location>
        <begin position="255"/>
        <end position="275"/>
    </location>
</feature>
<sequence length="828" mass="84891">MDRGCHILDAGEQPTESSPSESESHQHHRSPQQQQQSTSAAPMLSDAACRQQSASNAHVDSVASKLFDEQEGHLGLLQGGHLLSQWFSGLGPHQLRASHLQQLLEEANGASPCIRSWAARLLTWMHAEPSEHDAAGLATAAPPHPAAADFAAAAAVAAAAAATDPTDEDVRLLAPSADPLQASYRPLVFYLITEAVAAATHVALLLAGFRAQPTPNGTATVYAWRPTAAATVAATATAAAVPTTAVPVPGEEEQVPLVFLHGIGLGLAPYLRLLGRLVVASGGRRAVYAVQYKHVSMRLTARIPAPHEVATDVAAFLMAEGATRVSVFAHSYGTLIASALNKLTAASAAAPTISRLTLVDPVCFAMFLPHLVRNTIYQQPVEQSAAQQAAAAAAPVAAAAAGGLAGGIVRKLLKGLVVAEFHCSVALRRRLDWAKVNLWPSELPAGSTVVLSGRDNLVPVQEVRHILAKRASMVGPEGAPTVLYHEALGHGGFLMDEAWQAQVLAAALGTSVAHVQDALAAAAAAKAAAAATRAAPPATAAAPAAAATAVPQQPAAAAVVPPSFANLPPRPRAAAAAAAARSRRHQLAAATLSLLMLLLAAAPAGVLVLDAASLSAGIAGAAWEWDEKAGRLMSAAATAAAVAAGGACSAKGGGSLSRLEVLFITLIALLWQQQQQPQPAAITALASSPSPPPPPRFQLLQRRRRQVRAAGCCGCTAPPFFTVGDAPPGTLGSPRRRGSSTSTSSARSPTAACCAAAAAASRPLPVQALAPPPRSDRLASPPRPPSAALRFAYRESAPRLPVLAPIKPLPAASQGARRQSRVAARTPR</sequence>
<keyword evidence="2" id="KW-0812">Transmembrane</keyword>
<dbReference type="PANTHER" id="PTHR37471">
    <property type="entry name" value="UNNAMED PRODUCT"/>
    <property type="match status" value="1"/>
</dbReference>
<evidence type="ECO:0008006" key="5">
    <source>
        <dbReference type="Google" id="ProtNLM"/>
    </source>
</evidence>
<feature type="compositionally biased region" description="Low complexity" evidence="1">
    <location>
        <begin position="727"/>
        <end position="748"/>
    </location>
</feature>
<dbReference type="SUPFAM" id="SSF53474">
    <property type="entry name" value="alpha/beta-Hydrolases"/>
    <property type="match status" value="1"/>
</dbReference>
<evidence type="ECO:0000313" key="3">
    <source>
        <dbReference type="EMBL" id="PNH09053.1"/>
    </source>
</evidence>
<dbReference type="OrthoDB" id="2017000at2759"/>
<accession>A0A2J8A997</accession>
<keyword evidence="2" id="KW-0472">Membrane</keyword>
<reference evidence="3 4" key="1">
    <citation type="journal article" date="2017" name="Mol. Biol. Evol.">
        <title>The 4-celled Tetrabaena socialis nuclear genome reveals the essential components for genetic control of cell number at the origin of multicellularity in the volvocine lineage.</title>
        <authorList>
            <person name="Featherston J."/>
            <person name="Arakaki Y."/>
            <person name="Hanschen E.R."/>
            <person name="Ferris P.J."/>
            <person name="Michod R.E."/>
            <person name="Olson B.J.S.C."/>
            <person name="Nozaki H."/>
            <person name="Durand P.M."/>
        </authorList>
    </citation>
    <scope>NUCLEOTIDE SEQUENCE [LARGE SCALE GENOMIC DNA]</scope>
    <source>
        <strain evidence="3 4">NIES-571</strain>
    </source>
</reference>
<name>A0A2J8A997_9CHLO</name>
<comment type="caution">
    <text evidence="3">The sequence shown here is derived from an EMBL/GenBank/DDBJ whole genome shotgun (WGS) entry which is preliminary data.</text>
</comment>
<dbReference type="PANTHER" id="PTHR37471:SF1">
    <property type="entry name" value="AB HYDROLASE-1 DOMAIN-CONTAINING PROTEIN"/>
    <property type="match status" value="1"/>
</dbReference>
<proteinExistence type="predicted"/>
<dbReference type="Proteomes" id="UP000236333">
    <property type="component" value="Unassembled WGS sequence"/>
</dbReference>